<sequence>MNAPLIINSYLHTLIPTTIVKCFSYQMKPNWCHVTPTLVHTTAGALQKTPERVFCLATACERSPCIFGNCSLSDESESEGFRCMCARGWKGKRCAERIRPCASKPCNHRGACLEKDGQFLCQCNPSWKGKRCEIPNPTPHIIGLGARMMQEPFWLGLFAVFLVLGMVGLIWCAKRHFPEKIEKLLAEEADRCARRKYYELCLY</sequence>
<feature type="domain" description="EGF-like" evidence="7">
    <location>
        <begin position="97"/>
        <end position="133"/>
    </location>
</feature>
<protein>
    <recommendedName>
        <fullName evidence="7">EGF-like domain-containing protein</fullName>
    </recommendedName>
</protein>
<accession>A0A5E4QLC2</accession>
<dbReference type="GO" id="GO:0007219">
    <property type="term" value="P:Notch signaling pathway"/>
    <property type="evidence" value="ECO:0007669"/>
    <property type="project" value="TreeGrafter"/>
</dbReference>
<feature type="disulfide bond" evidence="5">
    <location>
        <begin position="123"/>
        <end position="132"/>
    </location>
</feature>
<dbReference type="Proteomes" id="UP000324832">
    <property type="component" value="Unassembled WGS sequence"/>
</dbReference>
<feature type="domain" description="EGF-like" evidence="7">
    <location>
        <begin position="56"/>
        <end position="95"/>
    </location>
</feature>
<dbReference type="PROSITE" id="PS01186">
    <property type="entry name" value="EGF_2"/>
    <property type="match status" value="1"/>
</dbReference>
<comment type="caution">
    <text evidence="5">Lacks conserved residue(s) required for the propagation of feature annotation.</text>
</comment>
<dbReference type="Gene3D" id="2.10.25.10">
    <property type="entry name" value="Laminin"/>
    <property type="match status" value="2"/>
</dbReference>
<dbReference type="PROSITE" id="PS50026">
    <property type="entry name" value="EGF_3"/>
    <property type="match status" value="2"/>
</dbReference>
<evidence type="ECO:0000313" key="9">
    <source>
        <dbReference type="Proteomes" id="UP000324832"/>
    </source>
</evidence>
<dbReference type="AlphaFoldDB" id="A0A5E4QLC2"/>
<dbReference type="PANTHER" id="PTHR12916">
    <property type="entry name" value="CYTOCHROME C OXIDASE POLYPEPTIDE VIC-2"/>
    <property type="match status" value="1"/>
</dbReference>
<evidence type="ECO:0000256" key="1">
    <source>
        <dbReference type="ARBA" id="ARBA00022536"/>
    </source>
</evidence>
<keyword evidence="6" id="KW-0472">Membrane</keyword>
<evidence type="ECO:0000313" key="8">
    <source>
        <dbReference type="EMBL" id="VVC99017.1"/>
    </source>
</evidence>
<dbReference type="SMART" id="SM00181">
    <property type="entry name" value="EGF"/>
    <property type="match status" value="2"/>
</dbReference>
<dbReference type="EMBL" id="FZQP02003912">
    <property type="protein sequence ID" value="VVC99017.1"/>
    <property type="molecule type" value="Genomic_DNA"/>
</dbReference>
<feature type="disulfide bond" evidence="5">
    <location>
        <begin position="85"/>
        <end position="94"/>
    </location>
</feature>
<keyword evidence="6" id="KW-1133">Transmembrane helix</keyword>
<keyword evidence="2" id="KW-0732">Signal</keyword>
<evidence type="ECO:0000256" key="3">
    <source>
        <dbReference type="ARBA" id="ARBA00022737"/>
    </source>
</evidence>
<dbReference type="Pfam" id="PF00008">
    <property type="entry name" value="EGF"/>
    <property type="match status" value="1"/>
</dbReference>
<dbReference type="InterPro" id="IPR000742">
    <property type="entry name" value="EGF"/>
</dbReference>
<keyword evidence="9" id="KW-1185">Reference proteome</keyword>
<evidence type="ECO:0000256" key="5">
    <source>
        <dbReference type="PROSITE-ProRule" id="PRU00076"/>
    </source>
</evidence>
<dbReference type="CDD" id="cd00054">
    <property type="entry name" value="EGF_CA"/>
    <property type="match status" value="1"/>
</dbReference>
<proteinExistence type="predicted"/>
<gene>
    <name evidence="8" type="ORF">LSINAPIS_LOCUS9970</name>
</gene>
<dbReference type="FunFam" id="2.10.25.10:FF:000050">
    <property type="entry name" value="neurogenic locus notch homolog protein 3"/>
    <property type="match status" value="1"/>
</dbReference>
<feature type="disulfide bond" evidence="5">
    <location>
        <begin position="60"/>
        <end position="70"/>
    </location>
</feature>
<feature type="transmembrane region" description="Helical" evidence="6">
    <location>
        <begin position="153"/>
        <end position="173"/>
    </location>
</feature>
<keyword evidence="1 5" id="KW-0245">EGF-like domain</keyword>
<evidence type="ECO:0000259" key="7">
    <source>
        <dbReference type="PROSITE" id="PS50026"/>
    </source>
</evidence>
<dbReference type="PROSITE" id="PS00022">
    <property type="entry name" value="EGF_1"/>
    <property type="match status" value="2"/>
</dbReference>
<dbReference type="SUPFAM" id="SSF57196">
    <property type="entry name" value="EGF/Laminin"/>
    <property type="match status" value="2"/>
</dbReference>
<dbReference type="InterPro" id="IPR001881">
    <property type="entry name" value="EGF-like_Ca-bd_dom"/>
</dbReference>
<organism evidence="8 9">
    <name type="scientific">Leptidea sinapis</name>
    <dbReference type="NCBI Taxonomy" id="189913"/>
    <lineage>
        <taxon>Eukaryota</taxon>
        <taxon>Metazoa</taxon>
        <taxon>Ecdysozoa</taxon>
        <taxon>Arthropoda</taxon>
        <taxon>Hexapoda</taxon>
        <taxon>Insecta</taxon>
        <taxon>Pterygota</taxon>
        <taxon>Neoptera</taxon>
        <taxon>Endopterygota</taxon>
        <taxon>Lepidoptera</taxon>
        <taxon>Glossata</taxon>
        <taxon>Ditrysia</taxon>
        <taxon>Papilionoidea</taxon>
        <taxon>Pieridae</taxon>
        <taxon>Dismorphiinae</taxon>
        <taxon>Leptidea</taxon>
    </lineage>
</organism>
<dbReference type="SMART" id="SM00179">
    <property type="entry name" value="EGF_CA"/>
    <property type="match status" value="1"/>
</dbReference>
<name>A0A5E4QLC2_9NEOP</name>
<dbReference type="GO" id="GO:0005509">
    <property type="term" value="F:calcium ion binding"/>
    <property type="evidence" value="ECO:0007669"/>
    <property type="project" value="InterPro"/>
</dbReference>
<keyword evidence="3" id="KW-0677">Repeat</keyword>
<evidence type="ECO:0000256" key="2">
    <source>
        <dbReference type="ARBA" id="ARBA00022729"/>
    </source>
</evidence>
<dbReference type="GO" id="GO:0005112">
    <property type="term" value="F:Notch binding"/>
    <property type="evidence" value="ECO:0007669"/>
    <property type="project" value="TreeGrafter"/>
</dbReference>
<keyword evidence="6" id="KW-0812">Transmembrane</keyword>
<dbReference type="PANTHER" id="PTHR12916:SF4">
    <property type="entry name" value="UNINFLATABLE, ISOFORM C"/>
    <property type="match status" value="1"/>
</dbReference>
<evidence type="ECO:0000256" key="4">
    <source>
        <dbReference type="ARBA" id="ARBA00023157"/>
    </source>
</evidence>
<evidence type="ECO:0000256" key="6">
    <source>
        <dbReference type="SAM" id="Phobius"/>
    </source>
</evidence>
<keyword evidence="4 5" id="KW-1015">Disulfide bond</keyword>
<reference evidence="8 9" key="1">
    <citation type="submission" date="2017-07" db="EMBL/GenBank/DDBJ databases">
        <authorList>
            <person name="Talla V."/>
            <person name="Backstrom N."/>
        </authorList>
    </citation>
    <scope>NUCLEOTIDE SEQUENCE [LARGE SCALE GENOMIC DNA]</scope>
</reference>